<feature type="transmembrane region" description="Helical" evidence="6">
    <location>
        <begin position="334"/>
        <end position="352"/>
    </location>
</feature>
<evidence type="ECO:0000256" key="5">
    <source>
        <dbReference type="ARBA" id="ARBA00023136"/>
    </source>
</evidence>
<evidence type="ECO:0000256" key="6">
    <source>
        <dbReference type="SAM" id="Phobius"/>
    </source>
</evidence>
<evidence type="ECO:0000313" key="7">
    <source>
        <dbReference type="EMBL" id="NID11713.1"/>
    </source>
</evidence>
<dbReference type="Proteomes" id="UP000606008">
    <property type="component" value="Unassembled WGS sequence"/>
</dbReference>
<dbReference type="InterPro" id="IPR036259">
    <property type="entry name" value="MFS_trans_sf"/>
</dbReference>
<dbReference type="SUPFAM" id="SSF103473">
    <property type="entry name" value="MFS general substrate transporter"/>
    <property type="match status" value="1"/>
</dbReference>
<dbReference type="Gene3D" id="1.20.1250.20">
    <property type="entry name" value="MFS general substrate transporter like domains"/>
    <property type="match status" value="1"/>
</dbReference>
<dbReference type="Pfam" id="PF07690">
    <property type="entry name" value="MFS_1"/>
    <property type="match status" value="2"/>
</dbReference>
<keyword evidence="4 6" id="KW-1133">Transmembrane helix</keyword>
<reference evidence="8" key="1">
    <citation type="submission" date="2019-09" db="EMBL/GenBank/DDBJ databases">
        <authorList>
            <person name="Jung D.-H."/>
        </authorList>
    </citation>
    <scope>NUCLEOTIDE SEQUENCE [LARGE SCALE GENOMIC DNA]</scope>
    <source>
        <strain evidence="8">JA-25</strain>
    </source>
</reference>
<feature type="transmembrane region" description="Helical" evidence="6">
    <location>
        <begin position="144"/>
        <end position="168"/>
    </location>
</feature>
<evidence type="ECO:0000256" key="1">
    <source>
        <dbReference type="ARBA" id="ARBA00004141"/>
    </source>
</evidence>
<proteinExistence type="predicted"/>
<feature type="transmembrane region" description="Helical" evidence="6">
    <location>
        <begin position="364"/>
        <end position="382"/>
    </location>
</feature>
<comment type="subcellular location">
    <subcellularLocation>
        <location evidence="1">Membrane</location>
        <topology evidence="1">Multi-pass membrane protein</topology>
    </subcellularLocation>
</comment>
<feature type="transmembrane region" description="Helical" evidence="6">
    <location>
        <begin position="234"/>
        <end position="254"/>
    </location>
</feature>
<dbReference type="PRINTS" id="PR01035">
    <property type="entry name" value="TCRTETA"/>
</dbReference>
<evidence type="ECO:0000256" key="4">
    <source>
        <dbReference type="ARBA" id="ARBA00022989"/>
    </source>
</evidence>
<evidence type="ECO:0000256" key="2">
    <source>
        <dbReference type="ARBA" id="ARBA00022448"/>
    </source>
</evidence>
<feature type="transmembrane region" description="Helical" evidence="6">
    <location>
        <begin position="79"/>
        <end position="100"/>
    </location>
</feature>
<gene>
    <name evidence="7" type="ORF">F7231_16185</name>
</gene>
<dbReference type="PANTHER" id="PTHR23504">
    <property type="entry name" value="MAJOR FACILITATOR SUPERFAMILY DOMAIN-CONTAINING PROTEIN 10"/>
    <property type="match status" value="1"/>
</dbReference>
<keyword evidence="2" id="KW-0813">Transport</keyword>
<accession>A0ABX0QLM4</accession>
<feature type="transmembrane region" description="Helical" evidence="6">
    <location>
        <begin position="112"/>
        <end position="132"/>
    </location>
</feature>
<dbReference type="EMBL" id="WAEL01000005">
    <property type="protein sequence ID" value="NID11713.1"/>
    <property type="molecule type" value="Genomic_DNA"/>
</dbReference>
<reference evidence="8" key="2">
    <citation type="submission" date="2023-07" db="EMBL/GenBank/DDBJ databases">
        <authorList>
            <person name="Jung D.-H."/>
        </authorList>
    </citation>
    <scope>NUCLEOTIDE SEQUENCE [LARGE SCALE GENOMIC DNA]</scope>
    <source>
        <strain evidence="8">JA-25</strain>
    </source>
</reference>
<dbReference type="InterPro" id="IPR011701">
    <property type="entry name" value="MFS"/>
</dbReference>
<feature type="transmembrane region" description="Helical" evidence="6">
    <location>
        <begin position="388"/>
        <end position="410"/>
    </location>
</feature>
<dbReference type="InterPro" id="IPR001958">
    <property type="entry name" value="Tet-R_TetA/multi-R_MdtG-like"/>
</dbReference>
<organism evidence="7 8">
    <name type="scientific">Fibrivirga algicola</name>
    <dbReference type="NCBI Taxonomy" id="2950420"/>
    <lineage>
        <taxon>Bacteria</taxon>
        <taxon>Pseudomonadati</taxon>
        <taxon>Bacteroidota</taxon>
        <taxon>Cytophagia</taxon>
        <taxon>Cytophagales</taxon>
        <taxon>Spirosomataceae</taxon>
        <taxon>Fibrivirga</taxon>
    </lineage>
</organism>
<keyword evidence="8" id="KW-1185">Reference proteome</keyword>
<name>A0ABX0QLM4_9BACT</name>
<comment type="caution">
    <text evidence="7">The sequence shown here is derived from an EMBL/GenBank/DDBJ whole genome shotgun (WGS) entry which is preliminary data.</text>
</comment>
<sequence>MDGMSTCSLPTVVLEVPGQPHIQHLSADGQACASLGELSIDWLGCFSVDTCIDEAARGVASRFCFSTLRILSMFKNPRVGLIYAMTLIDGVVAGGLGPLFNKYTAALPAKQVWVMAGSALLLGLQLVTAPVLGALSDKIGRRPVLIGTSIGSFLASFLLFPINVWGYLGNRAVEGTTNGMGSVLRSAVVDTAEDNDVAQQTSIQGNITALGAIFGPAVGGILIIALPQARFDPIPLVIMGLILAVLNIVLSLIFKETNDKEKQPIDPKELKEKSLNALKVKTLWKQLDEVDEKLKGFKALYILQLLSLLSLGYYNYFIAYLIVGDLGLTPYQAAYFFIFYGLLTVVVNLVFFQLISPRINQKKALVVVAIAGVGVMALYAFAGSSVTLLYIAGAIDSLSIGLLAGLIAGITSQLAAKGEGQGSVFGDTQALGGVASFTAAVATTLLTALEPRAPFAFYALAMAVLAYRAATLPNDAASETEPDNQK</sequence>
<feature type="transmembrane region" description="Helical" evidence="6">
    <location>
        <begin position="300"/>
        <end position="322"/>
    </location>
</feature>
<keyword evidence="3 6" id="KW-0812">Transmembrane</keyword>
<protein>
    <submittedName>
        <fullName evidence="7">MFS transporter</fullName>
    </submittedName>
</protein>
<evidence type="ECO:0000256" key="3">
    <source>
        <dbReference type="ARBA" id="ARBA00022692"/>
    </source>
</evidence>
<dbReference type="PANTHER" id="PTHR23504:SF15">
    <property type="entry name" value="MAJOR FACILITATOR SUPERFAMILY (MFS) PROFILE DOMAIN-CONTAINING PROTEIN"/>
    <property type="match status" value="1"/>
</dbReference>
<evidence type="ECO:0000313" key="8">
    <source>
        <dbReference type="Proteomes" id="UP000606008"/>
    </source>
</evidence>
<feature type="transmembrane region" description="Helical" evidence="6">
    <location>
        <begin position="430"/>
        <end position="449"/>
    </location>
</feature>
<keyword evidence="5 6" id="KW-0472">Membrane</keyword>